<dbReference type="RefSeq" id="WP_162333546.1">
    <property type="nucleotide sequence ID" value="NZ_CP048113.1"/>
</dbReference>
<dbReference type="InterPro" id="IPR029052">
    <property type="entry name" value="Metallo-depent_PP-like"/>
</dbReference>
<proteinExistence type="predicted"/>
<gene>
    <name evidence="1" type="ORF">GWR21_20455</name>
</gene>
<evidence type="ECO:0000313" key="2">
    <source>
        <dbReference type="Proteomes" id="UP000476411"/>
    </source>
</evidence>
<dbReference type="EMBL" id="CP048113">
    <property type="protein sequence ID" value="QHS61887.1"/>
    <property type="molecule type" value="Genomic_DNA"/>
</dbReference>
<accession>A0A6B9ZIU2</accession>
<sequence>MARIRLHIRVPGKQEHTKHFSVRLQKNLINEPIEFNCSPEIIFLSNITHNFASLQKTLLKEEIIDKHYKWTFSNKHIVIIEDFETIEEERINCLWLLYSLEEKAKKQGGYIHLILSNYNSLLRDTIWRNSHPNYAMIESLSLRSTNTVLYDGNNELWRWLKTKNVVEKIGTLLIGHSTATILSTELSDNFKRLNKPYHFSLKAIEYVNKIRKTNICSYNEDEKSEKMSSPREIRSDKERSSLSPKEIFYVILGQKNLDTIEFAQNDNVILLPSLPTTERRQTLYFSNNQFYITQYAPSRSRQL</sequence>
<name>A0A6B9ZIU2_9BACT</name>
<dbReference type="AlphaFoldDB" id="A0A6B9ZIU2"/>
<evidence type="ECO:0000313" key="1">
    <source>
        <dbReference type="EMBL" id="QHS61887.1"/>
    </source>
</evidence>
<organism evidence="1 2">
    <name type="scientific">Chitinophaga agri</name>
    <dbReference type="NCBI Taxonomy" id="2703787"/>
    <lineage>
        <taxon>Bacteria</taxon>
        <taxon>Pseudomonadati</taxon>
        <taxon>Bacteroidota</taxon>
        <taxon>Chitinophagia</taxon>
        <taxon>Chitinophagales</taxon>
        <taxon>Chitinophagaceae</taxon>
        <taxon>Chitinophaga</taxon>
    </lineage>
</organism>
<protein>
    <submittedName>
        <fullName evidence="1">Uncharacterized protein</fullName>
    </submittedName>
</protein>
<dbReference type="Proteomes" id="UP000476411">
    <property type="component" value="Chromosome"/>
</dbReference>
<reference evidence="1 2" key="1">
    <citation type="submission" date="2020-01" db="EMBL/GenBank/DDBJ databases">
        <title>Complete genome sequence of Chitinophaga sp. H33E-04 isolated from quinoa roots.</title>
        <authorList>
            <person name="Weon H.-Y."/>
            <person name="Lee S.A."/>
        </authorList>
    </citation>
    <scope>NUCLEOTIDE SEQUENCE [LARGE SCALE GENOMIC DNA]</scope>
    <source>
        <strain evidence="1 2">H33E-04</strain>
    </source>
</reference>
<keyword evidence="2" id="KW-1185">Reference proteome</keyword>
<dbReference type="Gene3D" id="3.60.21.10">
    <property type="match status" value="1"/>
</dbReference>
<dbReference type="KEGG" id="chih:GWR21_20455"/>